<dbReference type="SUPFAM" id="SSF103473">
    <property type="entry name" value="MFS general substrate transporter"/>
    <property type="match status" value="1"/>
</dbReference>
<evidence type="ECO:0000256" key="8">
    <source>
        <dbReference type="ARBA" id="ARBA00023136"/>
    </source>
</evidence>
<feature type="transmembrane region" description="Helical" evidence="9">
    <location>
        <begin position="192"/>
        <end position="212"/>
    </location>
</feature>
<protein>
    <submittedName>
        <fullName evidence="11">MFS transporter</fullName>
    </submittedName>
</protein>
<evidence type="ECO:0000256" key="2">
    <source>
        <dbReference type="ARBA" id="ARBA00008240"/>
    </source>
</evidence>
<evidence type="ECO:0000256" key="6">
    <source>
        <dbReference type="ARBA" id="ARBA00022847"/>
    </source>
</evidence>
<dbReference type="InterPro" id="IPR011701">
    <property type="entry name" value="MFS"/>
</dbReference>
<reference evidence="11 12" key="1">
    <citation type="submission" date="2024-06" db="EMBL/GenBank/DDBJ databases">
        <title>The Natural Products Discovery Center: Release of the First 8490 Sequenced Strains for Exploring Actinobacteria Biosynthetic Diversity.</title>
        <authorList>
            <person name="Kalkreuter E."/>
            <person name="Kautsar S.A."/>
            <person name="Yang D."/>
            <person name="Bader C.D."/>
            <person name="Teijaro C.N."/>
            <person name="Fluegel L."/>
            <person name="Davis C.M."/>
            <person name="Simpson J.R."/>
            <person name="Lauterbach L."/>
            <person name="Steele A.D."/>
            <person name="Gui C."/>
            <person name="Meng S."/>
            <person name="Li G."/>
            <person name="Viehrig K."/>
            <person name="Ye F."/>
            <person name="Su P."/>
            <person name="Kiefer A.F."/>
            <person name="Nichols A."/>
            <person name="Cepeda A.J."/>
            <person name="Yan W."/>
            <person name="Fan B."/>
            <person name="Jiang Y."/>
            <person name="Adhikari A."/>
            <person name="Zheng C.-J."/>
            <person name="Schuster L."/>
            <person name="Cowan T.M."/>
            <person name="Smanski M.J."/>
            <person name="Chevrette M.G."/>
            <person name="De Carvalho L.P.S."/>
            <person name="Shen B."/>
        </authorList>
    </citation>
    <scope>NUCLEOTIDE SEQUENCE [LARGE SCALE GENOMIC DNA]</scope>
    <source>
        <strain evidence="11 12">NPDC000634</strain>
    </source>
</reference>
<dbReference type="PANTHER" id="PTHR43528:SF1">
    <property type="entry name" value="ALPHA-KETOGLUTARATE PERMEASE"/>
    <property type="match status" value="1"/>
</dbReference>
<feature type="transmembrane region" description="Helical" evidence="9">
    <location>
        <begin position="284"/>
        <end position="302"/>
    </location>
</feature>
<accession>A0ABV1W872</accession>
<feature type="transmembrane region" description="Helical" evidence="9">
    <location>
        <begin position="404"/>
        <end position="423"/>
    </location>
</feature>
<feature type="transmembrane region" description="Helical" evidence="9">
    <location>
        <begin position="314"/>
        <end position="333"/>
    </location>
</feature>
<evidence type="ECO:0000256" key="4">
    <source>
        <dbReference type="ARBA" id="ARBA00022475"/>
    </source>
</evidence>
<dbReference type="PROSITE" id="PS00216">
    <property type="entry name" value="SUGAR_TRANSPORT_1"/>
    <property type="match status" value="1"/>
</dbReference>
<keyword evidence="4" id="KW-1003">Cell membrane</keyword>
<feature type="transmembrane region" description="Helical" evidence="9">
    <location>
        <begin position="374"/>
        <end position="398"/>
    </location>
</feature>
<dbReference type="InterPro" id="IPR005829">
    <property type="entry name" value="Sugar_transporter_CS"/>
</dbReference>
<feature type="transmembrane region" description="Helical" evidence="9">
    <location>
        <begin position="339"/>
        <end position="362"/>
    </location>
</feature>
<keyword evidence="5 9" id="KW-0812">Transmembrane</keyword>
<proteinExistence type="inferred from homology"/>
<comment type="caution">
    <text evidence="11">The sequence shown here is derived from an EMBL/GenBank/DDBJ whole genome shotgun (WGS) entry which is preliminary data.</text>
</comment>
<evidence type="ECO:0000256" key="3">
    <source>
        <dbReference type="ARBA" id="ARBA00022448"/>
    </source>
</evidence>
<dbReference type="RefSeq" id="WP_244217047.1">
    <property type="nucleotide sequence ID" value="NZ_MUBM01000059.1"/>
</dbReference>
<name>A0ABV1W872_9ACTN</name>
<evidence type="ECO:0000256" key="9">
    <source>
        <dbReference type="SAM" id="Phobius"/>
    </source>
</evidence>
<evidence type="ECO:0000313" key="11">
    <source>
        <dbReference type="EMBL" id="MER6980382.1"/>
    </source>
</evidence>
<dbReference type="InterPro" id="IPR020846">
    <property type="entry name" value="MFS_dom"/>
</dbReference>
<sequence>MGTNEVAKPAEGSDRPRHWKATLAGVVGNTVEWADWSIYGYFAPLFSESFFPTTDKAASLLATLAVFAIAFIMRPVGAAVLGAFADRHGRQKGLALTILLMAGASVAMAVTPTYSTIGVAAPAVLVLARLAQGFSSGGEFGSSSTFIVENAPPTQRASVGSWQQVGVGAGGLVAAATAAVITTVLGEQQQAAYGWRIAFALCGLLGVVGLWLRNRVGETEQFAAASQEGRVRSNPLRTMLREHPRAALRVFAITIAGTVIYYVWIVYLAQYAELTTGLPLSQGLWANTIAQAVFIAALPFGGKLSDRFGRKPTMLAFAIGFAVLAWPMLTLLSNDFWGFLGLSTLGMLLIVGYSANCATVMAEQFPSEVRTVGIALPYALAVAVFGGTAPYLMTWLFAHGLQEWVAVYVIVAALVGVAVYATMPETKGEDLA</sequence>
<dbReference type="Pfam" id="PF00083">
    <property type="entry name" value="Sugar_tr"/>
    <property type="match status" value="1"/>
</dbReference>
<keyword evidence="3" id="KW-0813">Transport</keyword>
<feature type="transmembrane region" description="Helical" evidence="9">
    <location>
        <begin position="246"/>
        <end position="264"/>
    </location>
</feature>
<feature type="domain" description="Major facilitator superfamily (MFS) profile" evidence="10">
    <location>
        <begin position="21"/>
        <end position="427"/>
    </location>
</feature>
<organism evidence="11 12">
    <name type="scientific">Streptomyces carpinensis</name>
    <dbReference type="NCBI Taxonomy" id="66369"/>
    <lineage>
        <taxon>Bacteria</taxon>
        <taxon>Bacillati</taxon>
        <taxon>Actinomycetota</taxon>
        <taxon>Actinomycetes</taxon>
        <taxon>Kitasatosporales</taxon>
        <taxon>Streptomycetaceae</taxon>
        <taxon>Streptomyces</taxon>
    </lineage>
</organism>
<comment type="similarity">
    <text evidence="2">Belongs to the major facilitator superfamily. Metabolite:H+ Symporter (MHS) family (TC 2.A.1.6) family.</text>
</comment>
<gene>
    <name evidence="11" type="ORF">ABT317_26275</name>
</gene>
<evidence type="ECO:0000256" key="1">
    <source>
        <dbReference type="ARBA" id="ARBA00004651"/>
    </source>
</evidence>
<keyword evidence="8 9" id="KW-0472">Membrane</keyword>
<evidence type="ECO:0000256" key="5">
    <source>
        <dbReference type="ARBA" id="ARBA00022692"/>
    </source>
</evidence>
<dbReference type="EMBL" id="JBEPCU010000540">
    <property type="protein sequence ID" value="MER6980382.1"/>
    <property type="molecule type" value="Genomic_DNA"/>
</dbReference>
<evidence type="ECO:0000256" key="7">
    <source>
        <dbReference type="ARBA" id="ARBA00022989"/>
    </source>
</evidence>
<dbReference type="Gene3D" id="1.20.1250.20">
    <property type="entry name" value="MFS general substrate transporter like domains"/>
    <property type="match status" value="2"/>
</dbReference>
<dbReference type="InterPro" id="IPR005828">
    <property type="entry name" value="MFS_sugar_transport-like"/>
</dbReference>
<dbReference type="InterPro" id="IPR036259">
    <property type="entry name" value="MFS_trans_sf"/>
</dbReference>
<dbReference type="PROSITE" id="PS50850">
    <property type="entry name" value="MFS"/>
    <property type="match status" value="1"/>
</dbReference>
<dbReference type="InterPro" id="IPR051084">
    <property type="entry name" value="H+-coupled_symporters"/>
</dbReference>
<comment type="subcellular location">
    <subcellularLocation>
        <location evidence="1">Cell membrane</location>
        <topology evidence="1">Multi-pass membrane protein</topology>
    </subcellularLocation>
</comment>
<keyword evidence="6" id="KW-0769">Symport</keyword>
<dbReference type="Pfam" id="PF07690">
    <property type="entry name" value="MFS_1"/>
    <property type="match status" value="1"/>
</dbReference>
<dbReference type="Proteomes" id="UP001458415">
    <property type="component" value="Unassembled WGS sequence"/>
</dbReference>
<keyword evidence="7 9" id="KW-1133">Transmembrane helix</keyword>
<evidence type="ECO:0000313" key="12">
    <source>
        <dbReference type="Proteomes" id="UP001458415"/>
    </source>
</evidence>
<evidence type="ECO:0000259" key="10">
    <source>
        <dbReference type="PROSITE" id="PS50850"/>
    </source>
</evidence>
<dbReference type="PANTHER" id="PTHR43528">
    <property type="entry name" value="ALPHA-KETOGLUTARATE PERMEASE"/>
    <property type="match status" value="1"/>
</dbReference>
<feature type="transmembrane region" description="Helical" evidence="9">
    <location>
        <begin position="165"/>
        <end position="186"/>
    </location>
</feature>
<keyword evidence="12" id="KW-1185">Reference proteome</keyword>
<feature type="transmembrane region" description="Helical" evidence="9">
    <location>
        <begin position="57"/>
        <end position="81"/>
    </location>
</feature>
<feature type="transmembrane region" description="Helical" evidence="9">
    <location>
        <begin position="93"/>
        <end position="111"/>
    </location>
</feature>